<dbReference type="PANTHER" id="PTHR43744">
    <property type="entry name" value="ABC TRANSPORTER PERMEASE PROTEIN MG189-RELATED-RELATED"/>
    <property type="match status" value="1"/>
</dbReference>
<protein>
    <submittedName>
        <fullName evidence="9">Carbohydrate ABC transporter permease</fullName>
    </submittedName>
</protein>
<feature type="transmembrane region" description="Helical" evidence="7">
    <location>
        <begin position="147"/>
        <end position="166"/>
    </location>
</feature>
<dbReference type="GO" id="GO:0055085">
    <property type="term" value="P:transmembrane transport"/>
    <property type="evidence" value="ECO:0007669"/>
    <property type="project" value="InterPro"/>
</dbReference>
<evidence type="ECO:0000256" key="4">
    <source>
        <dbReference type="ARBA" id="ARBA00022692"/>
    </source>
</evidence>
<dbReference type="Gene3D" id="1.10.3720.10">
    <property type="entry name" value="MetI-like"/>
    <property type="match status" value="1"/>
</dbReference>
<feature type="transmembrane region" description="Helical" evidence="7">
    <location>
        <begin position="187"/>
        <end position="210"/>
    </location>
</feature>
<comment type="similarity">
    <text evidence="7">Belongs to the binding-protein-dependent transport system permease family.</text>
</comment>
<keyword evidence="6 7" id="KW-0472">Membrane</keyword>
<keyword evidence="2 7" id="KW-0813">Transport</keyword>
<feature type="transmembrane region" description="Helical" evidence="7">
    <location>
        <begin position="80"/>
        <end position="99"/>
    </location>
</feature>
<organism evidence="9 10">
    <name type="scientific">Paenibacillus whitsoniae</name>
    <dbReference type="NCBI Taxonomy" id="2496558"/>
    <lineage>
        <taxon>Bacteria</taxon>
        <taxon>Bacillati</taxon>
        <taxon>Bacillota</taxon>
        <taxon>Bacilli</taxon>
        <taxon>Bacillales</taxon>
        <taxon>Paenibacillaceae</taxon>
        <taxon>Paenibacillus</taxon>
    </lineage>
</organism>
<dbReference type="GO" id="GO:0005886">
    <property type="term" value="C:plasma membrane"/>
    <property type="evidence" value="ECO:0007669"/>
    <property type="project" value="UniProtKB-SubCell"/>
</dbReference>
<evidence type="ECO:0000256" key="3">
    <source>
        <dbReference type="ARBA" id="ARBA00022475"/>
    </source>
</evidence>
<evidence type="ECO:0000256" key="1">
    <source>
        <dbReference type="ARBA" id="ARBA00004651"/>
    </source>
</evidence>
<keyword evidence="3" id="KW-1003">Cell membrane</keyword>
<dbReference type="SUPFAM" id="SSF161098">
    <property type="entry name" value="MetI-like"/>
    <property type="match status" value="1"/>
</dbReference>
<comment type="caution">
    <text evidence="9">The sequence shown here is derived from an EMBL/GenBank/DDBJ whole genome shotgun (WGS) entry which is preliminary data.</text>
</comment>
<dbReference type="InterPro" id="IPR000515">
    <property type="entry name" value="MetI-like"/>
</dbReference>
<evidence type="ECO:0000256" key="7">
    <source>
        <dbReference type="RuleBase" id="RU363032"/>
    </source>
</evidence>
<dbReference type="OrthoDB" id="9771544at2"/>
<evidence type="ECO:0000313" key="9">
    <source>
        <dbReference type="EMBL" id="RTE10884.1"/>
    </source>
</evidence>
<keyword evidence="5 7" id="KW-1133">Transmembrane helix</keyword>
<keyword evidence="10" id="KW-1185">Reference proteome</keyword>
<reference evidence="9 10" key="1">
    <citation type="submission" date="2018-12" db="EMBL/GenBank/DDBJ databases">
        <title>Bacillus ochoae sp. nov., Paenibacillus whitsoniae sp. nov., Paenibacillus spiritus sp. nov. Isolated from the Mars Exploration Rover during spacecraft assembly.</title>
        <authorList>
            <person name="Seuylemezian A."/>
            <person name="Vaishampayan P."/>
        </authorList>
    </citation>
    <scope>NUCLEOTIDE SEQUENCE [LARGE SCALE GENOMIC DNA]</scope>
    <source>
        <strain evidence="9 10">MER 54</strain>
    </source>
</reference>
<dbReference type="CDD" id="cd06261">
    <property type="entry name" value="TM_PBP2"/>
    <property type="match status" value="1"/>
</dbReference>
<feature type="transmembrane region" description="Helical" evidence="7">
    <location>
        <begin position="111"/>
        <end position="135"/>
    </location>
</feature>
<evidence type="ECO:0000259" key="8">
    <source>
        <dbReference type="PROSITE" id="PS50928"/>
    </source>
</evidence>
<sequence>MVKYRNSSFQSVGFHVLCTLIALLAMYPLLWMLASSFKEPEKVFVDAHSLIPQVWNFSNFARGWQGFAGITFATFYKNTIIVVLLSTAGMIASCSWIAYGFARIPFRFKKFWFATVMITLLLPSQIILIPQYIIFYKMHWVNTILPLVVPSFFGSAFFIFLIMQFIRTIPDELDESAKIDGCSRFAVFFRIVLPLIVPAIVTTAIFQFYWSWENFFDAMIYLGRPKMYTLGVALRMFSDPTSHTDWSGMFAMASLSILPPIAVFFIFQRYIVDGISTTGLKG</sequence>
<evidence type="ECO:0000256" key="2">
    <source>
        <dbReference type="ARBA" id="ARBA00022448"/>
    </source>
</evidence>
<accession>A0A3S0CEF9</accession>
<dbReference type="Pfam" id="PF00528">
    <property type="entry name" value="BPD_transp_1"/>
    <property type="match status" value="1"/>
</dbReference>
<comment type="subcellular location">
    <subcellularLocation>
        <location evidence="1 7">Cell membrane</location>
        <topology evidence="1 7">Multi-pass membrane protein</topology>
    </subcellularLocation>
</comment>
<gene>
    <name evidence="9" type="ORF">EJQ19_06380</name>
</gene>
<evidence type="ECO:0000313" key="10">
    <source>
        <dbReference type="Proteomes" id="UP000276128"/>
    </source>
</evidence>
<name>A0A3S0CEF9_9BACL</name>
<dbReference type="PANTHER" id="PTHR43744:SF6">
    <property type="entry name" value="ABC TRANSPORTER PERMEASE PROTEIN YESQ-RELATED"/>
    <property type="match status" value="1"/>
</dbReference>
<evidence type="ECO:0000256" key="6">
    <source>
        <dbReference type="ARBA" id="ARBA00023136"/>
    </source>
</evidence>
<keyword evidence="4 7" id="KW-0812">Transmembrane</keyword>
<feature type="domain" description="ABC transmembrane type-1" evidence="8">
    <location>
        <begin position="76"/>
        <end position="267"/>
    </location>
</feature>
<dbReference type="EMBL" id="RXHU01000015">
    <property type="protein sequence ID" value="RTE10884.1"/>
    <property type="molecule type" value="Genomic_DNA"/>
</dbReference>
<feature type="transmembrane region" description="Helical" evidence="7">
    <location>
        <begin position="246"/>
        <end position="267"/>
    </location>
</feature>
<proteinExistence type="inferred from homology"/>
<dbReference type="Proteomes" id="UP000276128">
    <property type="component" value="Unassembled WGS sequence"/>
</dbReference>
<dbReference type="PROSITE" id="PS50928">
    <property type="entry name" value="ABC_TM1"/>
    <property type="match status" value="1"/>
</dbReference>
<feature type="transmembrane region" description="Helical" evidence="7">
    <location>
        <begin position="12"/>
        <end position="34"/>
    </location>
</feature>
<dbReference type="AlphaFoldDB" id="A0A3S0CEF9"/>
<dbReference type="InterPro" id="IPR035906">
    <property type="entry name" value="MetI-like_sf"/>
</dbReference>
<evidence type="ECO:0000256" key="5">
    <source>
        <dbReference type="ARBA" id="ARBA00022989"/>
    </source>
</evidence>